<dbReference type="PROSITE" id="PS51968">
    <property type="entry name" value="GRH_CP2_DB"/>
    <property type="match status" value="1"/>
</dbReference>
<accession>A0A162KFQ6</accession>
<feature type="compositionally biased region" description="Basic and acidic residues" evidence="1">
    <location>
        <begin position="239"/>
        <end position="252"/>
    </location>
</feature>
<feature type="domain" description="Grh/CP2 DB" evidence="2">
    <location>
        <begin position="93"/>
        <end position="335"/>
    </location>
</feature>
<dbReference type="STRING" id="1081108.A0A162KFQ6"/>
<dbReference type="Pfam" id="PF04516">
    <property type="entry name" value="CP2"/>
    <property type="match status" value="2"/>
</dbReference>
<dbReference type="GO" id="GO:0000978">
    <property type="term" value="F:RNA polymerase II cis-regulatory region sequence-specific DNA binding"/>
    <property type="evidence" value="ECO:0007669"/>
    <property type="project" value="TreeGrafter"/>
</dbReference>
<evidence type="ECO:0000259" key="2">
    <source>
        <dbReference type="PROSITE" id="PS51968"/>
    </source>
</evidence>
<dbReference type="InterPro" id="IPR007604">
    <property type="entry name" value="CP2"/>
</dbReference>
<dbReference type="EMBL" id="AZHF01000006">
    <property type="protein sequence ID" value="OAA74258.1"/>
    <property type="molecule type" value="Genomic_DNA"/>
</dbReference>
<gene>
    <name evidence="3" type="ORF">LEL_07839</name>
</gene>
<dbReference type="InterPro" id="IPR040167">
    <property type="entry name" value="TF_CP2-like"/>
</dbReference>
<organism evidence="3 4">
    <name type="scientific">Akanthomyces lecanii RCEF 1005</name>
    <dbReference type="NCBI Taxonomy" id="1081108"/>
    <lineage>
        <taxon>Eukaryota</taxon>
        <taxon>Fungi</taxon>
        <taxon>Dikarya</taxon>
        <taxon>Ascomycota</taxon>
        <taxon>Pezizomycotina</taxon>
        <taxon>Sordariomycetes</taxon>
        <taxon>Hypocreomycetidae</taxon>
        <taxon>Hypocreales</taxon>
        <taxon>Cordycipitaceae</taxon>
        <taxon>Akanthomyces</taxon>
        <taxon>Cordyceps confragosa</taxon>
    </lineage>
</organism>
<dbReference type="Proteomes" id="UP000076881">
    <property type="component" value="Unassembled WGS sequence"/>
</dbReference>
<dbReference type="OrthoDB" id="3434965at2759"/>
<evidence type="ECO:0000313" key="4">
    <source>
        <dbReference type="Proteomes" id="UP000076881"/>
    </source>
</evidence>
<comment type="caution">
    <text evidence="3">The sequence shown here is derived from an EMBL/GenBank/DDBJ whole genome shotgun (WGS) entry which is preliminary data.</text>
</comment>
<dbReference type="GO" id="GO:0005634">
    <property type="term" value="C:nucleus"/>
    <property type="evidence" value="ECO:0007669"/>
    <property type="project" value="TreeGrafter"/>
</dbReference>
<sequence>MYDYAEDFPSYMYIYETVCDICKQQCSIIDEGADLLLSSVFCALPLLKEVSLYFCETLAFDHGPLNRDARKDEPYQYHLEAVTNAIHNARRRGVAIHSIGLYALDFPDIHTGEEPSMAIVLKSLRRLLKDMIVLRLRGRECIFKLLSHGALGIHQLEMCGMQVADTTLKDFLQANEETRNMEEAYRTFIRVSFEDEEQRSKPSVCWGLWKEGRGTDEAHQRGGKLQAVEYVKTSQPAEGDDKRTRTELESSSHSKGVKGISVRLCAKTTQLSGGDGPVANGEAKADVCFCKVKLFRDHGAERKLSNDAAHIKKNGTTTVGHPTANPAAVVPAPPW</sequence>
<evidence type="ECO:0000313" key="3">
    <source>
        <dbReference type="EMBL" id="OAA74258.1"/>
    </source>
</evidence>
<evidence type="ECO:0000256" key="1">
    <source>
        <dbReference type="SAM" id="MobiDB-lite"/>
    </source>
</evidence>
<dbReference type="AlphaFoldDB" id="A0A162KFQ6"/>
<protein>
    <submittedName>
        <fullName evidence="3">CP2 transcription factor</fullName>
    </submittedName>
</protein>
<feature type="region of interest" description="Disordered" evidence="1">
    <location>
        <begin position="232"/>
        <end position="253"/>
    </location>
</feature>
<dbReference type="GO" id="GO:0001228">
    <property type="term" value="F:DNA-binding transcription activator activity, RNA polymerase II-specific"/>
    <property type="evidence" value="ECO:0007669"/>
    <property type="project" value="TreeGrafter"/>
</dbReference>
<dbReference type="PANTHER" id="PTHR11037:SF20">
    <property type="entry name" value="PROTEIN GRAINYHEAD"/>
    <property type="match status" value="1"/>
</dbReference>
<proteinExistence type="predicted"/>
<keyword evidence="4" id="KW-1185">Reference proteome</keyword>
<dbReference type="PANTHER" id="PTHR11037">
    <property type="entry name" value="TRANSCRIPTION FACTOR CP2"/>
    <property type="match status" value="1"/>
</dbReference>
<reference evidence="3 4" key="1">
    <citation type="journal article" date="2016" name="Genome Biol. Evol.">
        <title>Divergent and convergent evolution of fungal pathogenicity.</title>
        <authorList>
            <person name="Shang Y."/>
            <person name="Xiao G."/>
            <person name="Zheng P."/>
            <person name="Cen K."/>
            <person name="Zhan S."/>
            <person name="Wang C."/>
        </authorList>
    </citation>
    <scope>NUCLEOTIDE SEQUENCE [LARGE SCALE GENOMIC DNA]</scope>
    <source>
        <strain evidence="3 4">RCEF 1005</strain>
    </source>
</reference>
<name>A0A162KFQ6_CORDF</name>